<dbReference type="AlphaFoldDB" id="A0A9W6WKD7"/>
<protein>
    <submittedName>
        <fullName evidence="1">Unnamed protein product</fullName>
    </submittedName>
</protein>
<dbReference type="Proteomes" id="UP001165083">
    <property type="component" value="Unassembled WGS sequence"/>
</dbReference>
<sequence length="124" mass="13906">MDETMTFCDYGIDDEAMDASTKVHDVDDLLLLEEIDDLLEAAVKEPRSLMMPLGSYHFSPIEAAELSPPTKKRRVRGGLSTSSALRLRKKVEIETLREEAKKLEGYLAQLRRTNGLPNHCTLAS</sequence>
<name>A0A9W6WKD7_9STRA</name>
<organism evidence="1 2">
    <name type="scientific">Phytophthora lilii</name>
    <dbReference type="NCBI Taxonomy" id="2077276"/>
    <lineage>
        <taxon>Eukaryota</taxon>
        <taxon>Sar</taxon>
        <taxon>Stramenopiles</taxon>
        <taxon>Oomycota</taxon>
        <taxon>Peronosporomycetes</taxon>
        <taxon>Peronosporales</taxon>
        <taxon>Peronosporaceae</taxon>
        <taxon>Phytophthora</taxon>
    </lineage>
</organism>
<dbReference type="EMBL" id="BSXW01000258">
    <property type="protein sequence ID" value="GMF16686.1"/>
    <property type="molecule type" value="Genomic_DNA"/>
</dbReference>
<reference evidence="1" key="1">
    <citation type="submission" date="2023-04" db="EMBL/GenBank/DDBJ databases">
        <title>Phytophthora lilii NBRC 32176.</title>
        <authorList>
            <person name="Ichikawa N."/>
            <person name="Sato H."/>
            <person name="Tonouchi N."/>
        </authorList>
    </citation>
    <scope>NUCLEOTIDE SEQUENCE</scope>
    <source>
        <strain evidence="1">NBRC 32176</strain>
    </source>
</reference>
<comment type="caution">
    <text evidence="1">The sequence shown here is derived from an EMBL/GenBank/DDBJ whole genome shotgun (WGS) entry which is preliminary data.</text>
</comment>
<keyword evidence="2" id="KW-1185">Reference proteome</keyword>
<evidence type="ECO:0000313" key="1">
    <source>
        <dbReference type="EMBL" id="GMF16686.1"/>
    </source>
</evidence>
<accession>A0A9W6WKD7</accession>
<gene>
    <name evidence="1" type="ORF">Plil01_000598600</name>
</gene>
<proteinExistence type="predicted"/>
<evidence type="ECO:0000313" key="2">
    <source>
        <dbReference type="Proteomes" id="UP001165083"/>
    </source>
</evidence>